<name>A0A7J7SKA0_RHIFE</name>
<evidence type="ECO:0000313" key="1">
    <source>
        <dbReference type="EMBL" id="KAF6288507.1"/>
    </source>
</evidence>
<dbReference type="Proteomes" id="UP000585614">
    <property type="component" value="Unassembled WGS sequence"/>
</dbReference>
<accession>A0A7J7SKA0</accession>
<dbReference type="EMBL" id="JACAGC010000022">
    <property type="protein sequence ID" value="KAF6288507.1"/>
    <property type="molecule type" value="Genomic_DNA"/>
</dbReference>
<proteinExistence type="predicted"/>
<protein>
    <submittedName>
        <fullName evidence="1">Uncharacterized protein</fullName>
    </submittedName>
</protein>
<comment type="caution">
    <text evidence="1">The sequence shown here is derived from an EMBL/GenBank/DDBJ whole genome shotgun (WGS) entry which is preliminary data.</text>
</comment>
<dbReference type="AlphaFoldDB" id="A0A7J7SKA0"/>
<evidence type="ECO:0000313" key="2">
    <source>
        <dbReference type="Proteomes" id="UP000585614"/>
    </source>
</evidence>
<gene>
    <name evidence="1" type="ORF">mRhiFer1_009211</name>
</gene>
<sequence length="238" mass="25502">MSLSMCSAAHRLPPTLVPTTVVMASAAACRWLAHPDTLSPPDCCWGAHSLPHCSQPAKTRLGLGLKFFRLFVIFASKIEFPTWDKYFRLLLSVKHALLCFSNIMAHPVTLPPPNSASTSWSVGILPGSCLTAPSVGDGGALLYPKKALPMVSRAWGSVPSEVEHSSSPGFRAQPRPHLGVPTTPGDIPCLQHRYSLPPFLCSFTPSPCLGRCTSWVHSPLAESVPGPIGRGHLAENLP</sequence>
<organism evidence="1 2">
    <name type="scientific">Rhinolophus ferrumequinum</name>
    <name type="common">Greater horseshoe bat</name>
    <dbReference type="NCBI Taxonomy" id="59479"/>
    <lineage>
        <taxon>Eukaryota</taxon>
        <taxon>Metazoa</taxon>
        <taxon>Chordata</taxon>
        <taxon>Craniata</taxon>
        <taxon>Vertebrata</taxon>
        <taxon>Euteleostomi</taxon>
        <taxon>Mammalia</taxon>
        <taxon>Eutheria</taxon>
        <taxon>Laurasiatheria</taxon>
        <taxon>Chiroptera</taxon>
        <taxon>Yinpterochiroptera</taxon>
        <taxon>Rhinolophoidea</taxon>
        <taxon>Rhinolophidae</taxon>
        <taxon>Rhinolophinae</taxon>
        <taxon>Rhinolophus</taxon>
    </lineage>
</organism>
<reference evidence="1 2" key="1">
    <citation type="journal article" date="2020" name="Nature">
        <title>Six reference-quality genomes reveal evolution of bat adaptations.</title>
        <authorList>
            <person name="Jebb D."/>
            <person name="Huang Z."/>
            <person name="Pippel M."/>
            <person name="Hughes G.M."/>
            <person name="Lavrichenko K."/>
            <person name="Devanna P."/>
            <person name="Winkler S."/>
            <person name="Jermiin L.S."/>
            <person name="Skirmuntt E.C."/>
            <person name="Katzourakis A."/>
            <person name="Burkitt-Gray L."/>
            <person name="Ray D.A."/>
            <person name="Sullivan K.A.M."/>
            <person name="Roscito J.G."/>
            <person name="Kirilenko B.M."/>
            <person name="Davalos L.M."/>
            <person name="Corthals A.P."/>
            <person name="Power M.L."/>
            <person name="Jones G."/>
            <person name="Ransome R.D."/>
            <person name="Dechmann D.K.N."/>
            <person name="Locatelli A.G."/>
            <person name="Puechmaille S.J."/>
            <person name="Fedrigo O."/>
            <person name="Jarvis E.D."/>
            <person name="Hiller M."/>
            <person name="Vernes S.C."/>
            <person name="Myers E.W."/>
            <person name="Teeling E.C."/>
        </authorList>
    </citation>
    <scope>NUCLEOTIDE SEQUENCE [LARGE SCALE GENOMIC DNA]</scope>
    <source>
        <strain evidence="1">MRhiFer1</strain>
        <tissue evidence="1">Lung</tissue>
    </source>
</reference>